<feature type="domain" description="Phage terminase large subunit C-terminal" evidence="2">
    <location>
        <begin position="267"/>
        <end position="407"/>
    </location>
</feature>
<dbReference type="PANTHER" id="PTHR39184:SF1">
    <property type="entry name" value="PBSX PHAGE TERMINASE LARGE SUBUNIT"/>
    <property type="match status" value="1"/>
</dbReference>
<dbReference type="EMBL" id="ACBY02000060">
    <property type="protein sequence ID" value="EFB74695.1"/>
    <property type="molecule type" value="Genomic_DNA"/>
</dbReference>
<evidence type="ECO:0000259" key="2">
    <source>
        <dbReference type="Pfam" id="PF17288"/>
    </source>
</evidence>
<dbReference type="InterPro" id="IPR006437">
    <property type="entry name" value="Phage_terminase_lsu"/>
</dbReference>
<dbReference type="Pfam" id="PF04466">
    <property type="entry name" value="Terminase_3"/>
    <property type="match status" value="1"/>
</dbReference>
<dbReference type="eggNOG" id="COG1783">
    <property type="taxonomic scope" value="Bacteria"/>
</dbReference>
<evidence type="ECO:0000313" key="3">
    <source>
        <dbReference type="EMBL" id="EFB74695.1"/>
    </source>
</evidence>
<protein>
    <submittedName>
        <fullName evidence="3">Phage terminase, large subunit, PBSX family</fullName>
    </submittedName>
</protein>
<name>D1PRG9_9FIRM</name>
<dbReference type="Gene3D" id="3.30.420.280">
    <property type="match status" value="1"/>
</dbReference>
<dbReference type="InterPro" id="IPR035412">
    <property type="entry name" value="Terminase_L_N"/>
</dbReference>
<dbReference type="Gene3D" id="3.40.50.300">
    <property type="entry name" value="P-loop containing nucleotide triphosphate hydrolases"/>
    <property type="match status" value="1"/>
</dbReference>
<dbReference type="NCBIfam" id="TIGR01547">
    <property type="entry name" value="phage_term_2"/>
    <property type="match status" value="1"/>
</dbReference>
<evidence type="ECO:0000313" key="4">
    <source>
        <dbReference type="Proteomes" id="UP000003438"/>
    </source>
</evidence>
<dbReference type="HOGENOM" id="CLU_035697_2_0_9"/>
<accession>D1PRG9</accession>
<dbReference type="PANTHER" id="PTHR39184">
    <property type="match status" value="1"/>
</dbReference>
<sequence>MTSKNVQTVRLRDVIGPAFYETHRQINQGLIDEAVEKGGRASLKSSYVSVEVILQLIHHPDCHALVCRQVADTLRDSVYAQILWAIDKLGLTAKFRCTQSPLQCTYLPTGQRILFRGLDDTQKIKSIKLPFGYIGVLWFEEADQIKGGEDAVRNVQQSALRGGEFGLTFISFNPPSAARNWANKYALVQRPGKRVHHSSYLEAPPEWLGPKFLAQAEYIKETKPTKYRHEYLGEAVGNGTQVFDNIRLEELSAKRIRSFGDALNGVDWGWYPDPWAFNRCAYDAHARTLYIFDELTRLKTNNQDTAKLVMQRIEGWETVTADSAEPKSCGDYRDAGIRCREAVKGPGSVTESMKWLQGLSAIVIDPRRCPDTAKEFSEYEYETSREGEVLPGYVDADNHHIDAVRYATNRLWTRRGT</sequence>
<comment type="caution">
    <text evidence="3">The sequence shown here is derived from an EMBL/GenBank/DDBJ whole genome shotgun (WGS) entry which is preliminary data.</text>
</comment>
<dbReference type="STRING" id="411471.SUBVAR_06998"/>
<dbReference type="Pfam" id="PF17288">
    <property type="entry name" value="Terminase_3C"/>
    <property type="match status" value="1"/>
</dbReference>
<dbReference type="RefSeq" id="WP_007048347.1">
    <property type="nucleotide sequence ID" value="NZ_GG704771.1"/>
</dbReference>
<reference evidence="3" key="1">
    <citation type="submission" date="2009-12" db="EMBL/GenBank/DDBJ databases">
        <authorList>
            <person name="Weinstock G."/>
            <person name="Sodergren E."/>
            <person name="Clifton S."/>
            <person name="Fulton L."/>
            <person name="Fulton B."/>
            <person name="Courtney L."/>
            <person name="Fronick C."/>
            <person name="Harrison M."/>
            <person name="Strong C."/>
            <person name="Farmer C."/>
            <person name="Delahaunty K."/>
            <person name="Markovic C."/>
            <person name="Hall O."/>
            <person name="Minx P."/>
            <person name="Tomlinson C."/>
            <person name="Mitreva M."/>
            <person name="Nelson J."/>
            <person name="Hou S."/>
            <person name="Wollam A."/>
            <person name="Pepin K.H."/>
            <person name="Johnson M."/>
            <person name="Bhonagiri V."/>
            <person name="Nash W.E."/>
            <person name="Warren W."/>
            <person name="Chinwalla A."/>
            <person name="Mardis E.R."/>
            <person name="Wilson R.K."/>
        </authorList>
    </citation>
    <scope>NUCLEOTIDE SEQUENCE [LARGE SCALE GENOMIC DNA]</scope>
    <source>
        <strain evidence="3">DSM 15176</strain>
    </source>
</reference>
<feature type="domain" description="Phage terminase large subunit N-terminal" evidence="1">
    <location>
        <begin position="35"/>
        <end position="234"/>
    </location>
</feature>
<gene>
    <name evidence="3" type="ORF">SUBVAR_06998</name>
</gene>
<dbReference type="InterPro" id="IPR027417">
    <property type="entry name" value="P-loop_NTPase"/>
</dbReference>
<organism evidence="3 4">
    <name type="scientific">Subdoligranulum variabile DSM 15176</name>
    <dbReference type="NCBI Taxonomy" id="411471"/>
    <lineage>
        <taxon>Bacteria</taxon>
        <taxon>Bacillati</taxon>
        <taxon>Bacillota</taxon>
        <taxon>Clostridia</taxon>
        <taxon>Eubacteriales</taxon>
        <taxon>Oscillospiraceae</taxon>
        <taxon>Subdoligranulum</taxon>
    </lineage>
</organism>
<keyword evidence="4" id="KW-1185">Reference proteome</keyword>
<evidence type="ECO:0000259" key="1">
    <source>
        <dbReference type="Pfam" id="PF04466"/>
    </source>
</evidence>
<proteinExistence type="predicted"/>
<dbReference type="InterPro" id="IPR035413">
    <property type="entry name" value="Terminase_L_C"/>
</dbReference>
<dbReference type="Proteomes" id="UP000003438">
    <property type="component" value="Unassembled WGS sequence"/>
</dbReference>
<dbReference type="InterPro" id="IPR052380">
    <property type="entry name" value="Viral_DNA_packaging_terminase"/>
</dbReference>
<dbReference type="AlphaFoldDB" id="D1PRG9"/>